<name>C0NLX4_AJECG</name>
<feature type="compositionally biased region" description="Basic and acidic residues" evidence="1">
    <location>
        <begin position="1"/>
        <end position="26"/>
    </location>
</feature>
<protein>
    <recommendedName>
        <fullName evidence="2">BCS1 N-terminal domain-containing protein</fullName>
    </recommendedName>
</protein>
<dbReference type="VEuPathDB" id="FungiDB:I7I50_11257"/>
<dbReference type="HOGENOM" id="CLU_1229633_0_0_1"/>
<proteinExistence type="predicted"/>
<evidence type="ECO:0000313" key="4">
    <source>
        <dbReference type="Proteomes" id="UP000001631"/>
    </source>
</evidence>
<dbReference type="RefSeq" id="XP_045288106.1">
    <property type="nucleotide sequence ID" value="XM_045431553.1"/>
</dbReference>
<feature type="region of interest" description="Disordered" evidence="1">
    <location>
        <begin position="1"/>
        <end position="61"/>
    </location>
</feature>
<evidence type="ECO:0000259" key="2">
    <source>
        <dbReference type="Pfam" id="PF08740"/>
    </source>
</evidence>
<dbReference type="AlphaFoldDB" id="C0NLX4"/>
<dbReference type="GeneID" id="69037520"/>
<feature type="compositionally biased region" description="Basic and acidic residues" evidence="1">
    <location>
        <begin position="41"/>
        <end position="54"/>
    </location>
</feature>
<feature type="domain" description="BCS1 N-terminal" evidence="2">
    <location>
        <begin position="110"/>
        <end position="173"/>
    </location>
</feature>
<reference evidence="3" key="1">
    <citation type="submission" date="2009-02" db="EMBL/GenBank/DDBJ databases">
        <title>The Genome Sequence of Ajellomyces capsulatus strain G186AR.</title>
        <authorList>
            <consortium name="The Broad Institute Genome Sequencing Platform"/>
            <person name="Champion M."/>
            <person name="Cuomo C."/>
            <person name="Ma L.-J."/>
            <person name="Henn M.R."/>
            <person name="Sil A."/>
            <person name="Goldman B."/>
            <person name="Young S.K."/>
            <person name="Kodira C.D."/>
            <person name="Zeng Q."/>
            <person name="Koehrsen M."/>
            <person name="Alvarado L."/>
            <person name="Berlin A."/>
            <person name="Borenstein D."/>
            <person name="Chen Z."/>
            <person name="Engels R."/>
            <person name="Freedman E."/>
            <person name="Gellesch M."/>
            <person name="Goldberg J."/>
            <person name="Griggs A."/>
            <person name="Gujja S."/>
            <person name="Heiman D."/>
            <person name="Hepburn T."/>
            <person name="Howarth C."/>
            <person name="Jen D."/>
            <person name="Larson L."/>
            <person name="Lewis B."/>
            <person name="Mehta T."/>
            <person name="Park D."/>
            <person name="Pearson M."/>
            <person name="Roberts A."/>
            <person name="Saif S."/>
            <person name="Shea T."/>
            <person name="Shenoy N."/>
            <person name="Sisk P."/>
            <person name="Stolte C."/>
            <person name="Sykes S."/>
            <person name="Walk T."/>
            <person name="White J."/>
            <person name="Yandava C."/>
            <person name="Klein B."/>
            <person name="McEwen J.G."/>
            <person name="Puccia R."/>
            <person name="Goldman G.H."/>
            <person name="Felipe M.S."/>
            <person name="Nino-Vega G."/>
            <person name="San-Blas G."/>
            <person name="Taylor J."/>
            <person name="Mendoza L."/>
            <person name="Galagan J."/>
            <person name="Nusbaum C."/>
            <person name="Birren B."/>
        </authorList>
    </citation>
    <scope>NUCLEOTIDE SEQUENCE</scope>
    <source>
        <strain evidence="3">G186AR</strain>
    </source>
</reference>
<dbReference type="Proteomes" id="UP000001631">
    <property type="component" value="Unassembled WGS sequence"/>
</dbReference>
<gene>
    <name evidence="3" type="ORF">HCBG_04504</name>
</gene>
<accession>C0NLX4</accession>
<dbReference type="Pfam" id="PF08740">
    <property type="entry name" value="BCS1_N"/>
    <property type="match status" value="1"/>
</dbReference>
<organism evidence="3 4">
    <name type="scientific">Ajellomyces capsulatus (strain G186AR / H82 / ATCC MYA-2454 / RMSCC 2432)</name>
    <name type="common">Darling's disease fungus</name>
    <name type="synonym">Histoplasma capsulatum</name>
    <dbReference type="NCBI Taxonomy" id="447093"/>
    <lineage>
        <taxon>Eukaryota</taxon>
        <taxon>Fungi</taxon>
        <taxon>Dikarya</taxon>
        <taxon>Ascomycota</taxon>
        <taxon>Pezizomycotina</taxon>
        <taxon>Eurotiomycetes</taxon>
        <taxon>Eurotiomycetidae</taxon>
        <taxon>Onygenales</taxon>
        <taxon>Ajellomycetaceae</taxon>
        <taxon>Histoplasma</taxon>
    </lineage>
</organism>
<dbReference type="InParanoid" id="C0NLX4"/>
<dbReference type="InterPro" id="IPR014851">
    <property type="entry name" value="BCS1_N"/>
</dbReference>
<keyword evidence="4" id="KW-1185">Reference proteome</keyword>
<evidence type="ECO:0000313" key="3">
    <source>
        <dbReference type="EMBL" id="EEH07625.1"/>
    </source>
</evidence>
<sequence length="225" mass="26597">MRRNTRRDPDRRLAGTLEIRSRRGPDQETQNGQKKPPARPDQTDHIPPKIEARKPRNSPHSHWRIRWLGAPHVRQVTQHLRRISTLAQSDSSLNFPADCQIFCAGNSFRFRDAVKHDFTSTLQIRYDDEAYRLFILFWMTKQHFFQQVPHVVAETEARKDIAWYRSGDNNYNDIDETELQKDMNFNEYWSRTVHCEKFKEPMPTNGKAYWSHSRGCSSLQGCQPL</sequence>
<evidence type="ECO:0000256" key="1">
    <source>
        <dbReference type="SAM" id="MobiDB-lite"/>
    </source>
</evidence>
<dbReference type="EMBL" id="GG663367">
    <property type="protein sequence ID" value="EEH07625.1"/>
    <property type="molecule type" value="Genomic_DNA"/>
</dbReference>